<proteinExistence type="predicted"/>
<comment type="caution">
    <text evidence="2">The sequence shown here is derived from an EMBL/GenBank/DDBJ whole genome shotgun (WGS) entry which is preliminary data.</text>
</comment>
<feature type="chain" id="PRO_5045375869" evidence="1">
    <location>
        <begin position="20"/>
        <end position="164"/>
    </location>
</feature>
<reference evidence="2 3" key="1">
    <citation type="submission" date="2024-09" db="EMBL/GenBank/DDBJ databases">
        <title>Floridaenema gen nov. (Aerosakkonemataceae, Aerosakkonematales ord. nov., Cyanobacteria) from benthic tropical and subtropical fresh waters, with the description of four new species.</title>
        <authorList>
            <person name="Moretto J.A."/>
            <person name="Berthold D.E."/>
            <person name="Lefler F.W."/>
            <person name="Huang I.-S."/>
            <person name="Laughinghouse H. IV."/>
        </authorList>
    </citation>
    <scope>NUCLEOTIDE SEQUENCE [LARGE SCALE GENOMIC DNA]</scope>
    <source>
        <strain evidence="2 3">BLCC-F50</strain>
    </source>
</reference>
<protein>
    <submittedName>
        <fullName evidence="2">Uncharacterized protein</fullName>
    </submittedName>
</protein>
<organism evidence="2 3">
    <name type="scientific">Floridaenema flaviceps BLCC-F50</name>
    <dbReference type="NCBI Taxonomy" id="3153642"/>
    <lineage>
        <taxon>Bacteria</taxon>
        <taxon>Bacillati</taxon>
        <taxon>Cyanobacteriota</taxon>
        <taxon>Cyanophyceae</taxon>
        <taxon>Oscillatoriophycideae</taxon>
        <taxon>Aerosakkonematales</taxon>
        <taxon>Aerosakkonemataceae</taxon>
        <taxon>Floridanema</taxon>
        <taxon>Floridanema flaviceps</taxon>
    </lineage>
</organism>
<accession>A0ABV4XP28</accession>
<keyword evidence="1" id="KW-0732">Signal</keyword>
<evidence type="ECO:0000313" key="3">
    <source>
        <dbReference type="Proteomes" id="UP001576784"/>
    </source>
</evidence>
<evidence type="ECO:0000313" key="2">
    <source>
        <dbReference type="EMBL" id="MFB2893202.1"/>
    </source>
</evidence>
<gene>
    <name evidence="2" type="ORF">ACE1CI_09845</name>
</gene>
<evidence type="ECO:0000256" key="1">
    <source>
        <dbReference type="SAM" id="SignalP"/>
    </source>
</evidence>
<dbReference type="RefSeq" id="WP_413262866.1">
    <property type="nucleotide sequence ID" value="NZ_JBHFNR010000066.1"/>
</dbReference>
<name>A0ABV4XP28_9CYAN</name>
<dbReference type="EMBL" id="JBHFNR010000066">
    <property type="protein sequence ID" value="MFB2893202.1"/>
    <property type="molecule type" value="Genomic_DNA"/>
</dbReference>
<keyword evidence="3" id="KW-1185">Reference proteome</keyword>
<dbReference type="Proteomes" id="UP001576784">
    <property type="component" value="Unassembled WGS sequence"/>
</dbReference>
<sequence length="164" mass="18123">MKYLLAILSFAFVILNAEVANSEFKQPGGIPAMFPPELTKSITLTGSLSAYQFKTSREPTVAIYPKKVELNMVYNGIDDETWPYKRILAVLLNNVCQIKDANFSSNLIEQTYRSRSLTPPVNLGGNAGSTVLKRQSATRNGCLVRVEVDGARWHTITTTIAPAR</sequence>
<feature type="signal peptide" evidence="1">
    <location>
        <begin position="1"/>
        <end position="19"/>
    </location>
</feature>